<dbReference type="OrthoDB" id="166375at2759"/>
<dbReference type="SUPFAM" id="SSF159042">
    <property type="entry name" value="Plus3-like"/>
    <property type="match status" value="1"/>
</dbReference>
<evidence type="ECO:0000259" key="6">
    <source>
        <dbReference type="PROSITE" id="PS51360"/>
    </source>
</evidence>
<evidence type="ECO:0000313" key="7">
    <source>
        <dbReference type="EMBL" id="OQN97154.1"/>
    </source>
</evidence>
<reference evidence="8" key="1">
    <citation type="submission" date="2017-03" db="EMBL/GenBank/DDBJ databases">
        <title>Genomes of endolithic fungi from Antarctica.</title>
        <authorList>
            <person name="Coleine C."/>
            <person name="Masonjones S."/>
            <person name="Stajich J.E."/>
        </authorList>
    </citation>
    <scope>NUCLEOTIDE SEQUENCE [LARGE SCALE GENOMIC DNA]</scope>
    <source>
        <strain evidence="8">CCFEE 5527</strain>
    </source>
</reference>
<evidence type="ECO:0000256" key="3">
    <source>
        <dbReference type="ARBA" id="ARBA00023163"/>
    </source>
</evidence>
<keyword evidence="4" id="KW-0539">Nucleus</keyword>
<dbReference type="GO" id="GO:0016593">
    <property type="term" value="C:Cdc73/Paf1 complex"/>
    <property type="evidence" value="ECO:0007669"/>
    <property type="project" value="TreeGrafter"/>
</dbReference>
<evidence type="ECO:0000256" key="5">
    <source>
        <dbReference type="SAM" id="MobiDB-lite"/>
    </source>
</evidence>
<keyword evidence="2" id="KW-0805">Transcription regulation</keyword>
<evidence type="ECO:0000256" key="2">
    <source>
        <dbReference type="ARBA" id="ARBA00023015"/>
    </source>
</evidence>
<evidence type="ECO:0000256" key="4">
    <source>
        <dbReference type="ARBA" id="ARBA00023242"/>
    </source>
</evidence>
<dbReference type="Gene3D" id="3.90.70.200">
    <property type="entry name" value="Plus-3 domain"/>
    <property type="match status" value="1"/>
</dbReference>
<dbReference type="InterPro" id="IPR004343">
    <property type="entry name" value="Plus-3_dom"/>
</dbReference>
<name>A0A1V8SDA6_9PEZI</name>
<comment type="subcellular location">
    <subcellularLocation>
        <location evidence="1">Nucleus</location>
    </subcellularLocation>
</comment>
<dbReference type="GO" id="GO:0003677">
    <property type="term" value="F:DNA binding"/>
    <property type="evidence" value="ECO:0007669"/>
    <property type="project" value="InterPro"/>
</dbReference>
<dbReference type="FunCoup" id="A0A1V8SDA6">
    <property type="interactions" value="617"/>
</dbReference>
<feature type="compositionally biased region" description="Basic and acidic residues" evidence="5">
    <location>
        <begin position="48"/>
        <end position="57"/>
    </location>
</feature>
<dbReference type="GO" id="GO:1990269">
    <property type="term" value="F:RNA polymerase II C-terminal domain phosphoserine binding"/>
    <property type="evidence" value="ECO:0007669"/>
    <property type="project" value="TreeGrafter"/>
</dbReference>
<gene>
    <name evidence="7" type="ORF">B0A48_17251</name>
</gene>
<keyword evidence="8" id="KW-1185">Reference proteome</keyword>
<dbReference type="EMBL" id="NAJO01000057">
    <property type="protein sequence ID" value="OQN97154.1"/>
    <property type="molecule type" value="Genomic_DNA"/>
</dbReference>
<feature type="region of interest" description="Disordered" evidence="5">
    <location>
        <begin position="471"/>
        <end position="495"/>
    </location>
</feature>
<feature type="region of interest" description="Disordered" evidence="5">
    <location>
        <begin position="1"/>
        <end position="139"/>
    </location>
</feature>
<protein>
    <recommendedName>
        <fullName evidence="6">Plus3 domain-containing protein</fullName>
    </recommendedName>
</protein>
<comment type="caution">
    <text evidence="7">The sequence shown here is derived from an EMBL/GenBank/DDBJ whole genome shotgun (WGS) entry which is preliminary data.</text>
</comment>
<dbReference type="PROSITE" id="PS51360">
    <property type="entry name" value="PLUS3"/>
    <property type="match status" value="1"/>
</dbReference>
<dbReference type="STRING" id="1507870.A0A1V8SDA6"/>
<feature type="region of interest" description="Disordered" evidence="5">
    <location>
        <begin position="551"/>
        <end position="589"/>
    </location>
</feature>
<dbReference type="InterPro" id="IPR036128">
    <property type="entry name" value="Plus3-like_sf"/>
</dbReference>
<accession>A0A1V8SDA6</accession>
<dbReference type="PANTHER" id="PTHR13115:SF8">
    <property type="entry name" value="RNA POLYMERASE-ASSOCIATED PROTEIN RTF1 HOMOLOG"/>
    <property type="match status" value="1"/>
</dbReference>
<evidence type="ECO:0000313" key="8">
    <source>
        <dbReference type="Proteomes" id="UP000192596"/>
    </source>
</evidence>
<dbReference type="Proteomes" id="UP000192596">
    <property type="component" value="Unassembled WGS sequence"/>
</dbReference>
<feature type="region of interest" description="Disordered" evidence="5">
    <location>
        <begin position="173"/>
        <end position="273"/>
    </location>
</feature>
<feature type="compositionally biased region" description="Basic and acidic residues" evidence="5">
    <location>
        <begin position="194"/>
        <end position="273"/>
    </location>
</feature>
<dbReference type="AlphaFoldDB" id="A0A1V8SDA6"/>
<dbReference type="InParanoid" id="A0A1V8SDA6"/>
<feature type="domain" description="Plus3" evidence="6">
    <location>
        <begin position="270"/>
        <end position="408"/>
    </location>
</feature>
<keyword evidence="3" id="KW-0804">Transcription</keyword>
<sequence>MSQEDIDAELLALGGGGSDSESDDEGQIDATQMIPDRSSTPEPVVKASVEKHDDAPRRGVAQKIRPKRGAKAAAARRRQQSVEEDGEASDPASPRSPSLDAMQQSSSELDAPGSPAADDDAPLYPLEGKFLSTKDRSEILDLPEIEREEILAERAQLVTRRQQDLQLKRAIAATRQKADGHNKRKAAAAEIDDDNARKTSRPRVEKAGRTALDDYKLAREQKGAAKNRSDSRRDRRDDRSASLSDRDADGESEVEWAREPEAAPKKDDPPADLRELDRARVGRTNFSHYCFTPDFDARIKGCYVRVCIGPDREHPGRNAYRMAQIKGFTEGKPYTLTAANGKPFLTDVYALVSQGSSSKPYPFLACSDSHLTPPEFERYIATLRKENLYPPTRSQVARKLDDIKAIIDHQWSDVDIGARLARIRDLAKKYDPSNIFAQSRAKLQDRKALAEESGDTEELSRVDAELAALNEKETAASQASPSKMSTIAASKKSTTEQDRLARLNIQTRMDNRDAVHKALVEEKRKRDRARAAAHKEAERLKAEEAEKLENGGLKVPGLGDLFGESDGSRAGTPRAGTPQPGGVKKLNGGVVRKGKFGQVGGRSKMDDEVIASMDLGIDIEI</sequence>
<evidence type="ECO:0000256" key="1">
    <source>
        <dbReference type="ARBA" id="ARBA00004123"/>
    </source>
</evidence>
<dbReference type="SMART" id="SM00719">
    <property type="entry name" value="Plus3"/>
    <property type="match status" value="1"/>
</dbReference>
<dbReference type="PANTHER" id="PTHR13115">
    <property type="entry name" value="RNA POLYMERASE-ASSOCIATED PROTEIN RTF1 HOMOLOG"/>
    <property type="match status" value="1"/>
</dbReference>
<feature type="compositionally biased region" description="Basic residues" evidence="5">
    <location>
        <begin position="64"/>
        <end position="79"/>
    </location>
</feature>
<proteinExistence type="predicted"/>
<organism evidence="7 8">
    <name type="scientific">Cryoendolithus antarcticus</name>
    <dbReference type="NCBI Taxonomy" id="1507870"/>
    <lineage>
        <taxon>Eukaryota</taxon>
        <taxon>Fungi</taxon>
        <taxon>Dikarya</taxon>
        <taxon>Ascomycota</taxon>
        <taxon>Pezizomycotina</taxon>
        <taxon>Dothideomycetes</taxon>
        <taxon>Dothideomycetidae</taxon>
        <taxon>Cladosporiales</taxon>
        <taxon>Cladosporiaceae</taxon>
        <taxon>Cryoendolithus</taxon>
    </lineage>
</organism>
<feature type="compositionally biased region" description="Polar residues" evidence="5">
    <location>
        <begin position="475"/>
        <end position="492"/>
    </location>
</feature>
<dbReference type="Pfam" id="PF03126">
    <property type="entry name" value="Plus-3"/>
    <property type="match status" value="1"/>
</dbReference>